<evidence type="ECO:0000313" key="1">
    <source>
        <dbReference type="EMBL" id="RRT46538.1"/>
    </source>
</evidence>
<dbReference type="EMBL" id="AMZH03015129">
    <property type="protein sequence ID" value="RRT46538.1"/>
    <property type="molecule type" value="Genomic_DNA"/>
</dbReference>
<accession>A0A426Y437</accession>
<name>A0A426Y437_ENSVE</name>
<sequence>MDINEESSQEGFESFKWHNDHDSRILEDSKAELLSYIKEDNQDLPAKSVTHELACALPLMAELLEDLEEKNGLTAGAPDLVCILHICHKRLVTIFPDDLRCITVQILSRILEAKLTVCHCLLAESTKERGPNCQTREDLIVQLFLNMIANYRNEVGQDAAEETNVSVLQAFP</sequence>
<dbReference type="PANTHER" id="PTHR35686">
    <property type="entry name" value="KINETOCHORE PROTEIN"/>
    <property type="match status" value="1"/>
</dbReference>
<comment type="caution">
    <text evidence="1">The sequence shown here is derived from an EMBL/GenBank/DDBJ whole genome shotgun (WGS) entry which is preliminary data.</text>
</comment>
<dbReference type="PANTHER" id="PTHR35686:SF1">
    <property type="entry name" value="KINETOCHORE PROTEIN"/>
    <property type="match status" value="1"/>
</dbReference>
<protein>
    <submittedName>
        <fullName evidence="1">Uncharacterized protein</fullName>
    </submittedName>
</protein>
<evidence type="ECO:0000313" key="2">
    <source>
        <dbReference type="Proteomes" id="UP000287651"/>
    </source>
</evidence>
<dbReference type="Proteomes" id="UP000287651">
    <property type="component" value="Unassembled WGS sequence"/>
</dbReference>
<organism evidence="1 2">
    <name type="scientific">Ensete ventricosum</name>
    <name type="common">Abyssinian banana</name>
    <name type="synonym">Musa ensete</name>
    <dbReference type="NCBI Taxonomy" id="4639"/>
    <lineage>
        <taxon>Eukaryota</taxon>
        <taxon>Viridiplantae</taxon>
        <taxon>Streptophyta</taxon>
        <taxon>Embryophyta</taxon>
        <taxon>Tracheophyta</taxon>
        <taxon>Spermatophyta</taxon>
        <taxon>Magnoliopsida</taxon>
        <taxon>Liliopsida</taxon>
        <taxon>Zingiberales</taxon>
        <taxon>Musaceae</taxon>
        <taxon>Ensete</taxon>
    </lineage>
</organism>
<gene>
    <name evidence="1" type="ORF">B296_00046400</name>
</gene>
<reference evidence="1 2" key="1">
    <citation type="journal article" date="2014" name="Agronomy (Basel)">
        <title>A Draft Genome Sequence for Ensete ventricosum, the Drought-Tolerant Tree Against Hunger.</title>
        <authorList>
            <person name="Harrison J."/>
            <person name="Moore K.A."/>
            <person name="Paszkiewicz K."/>
            <person name="Jones T."/>
            <person name="Grant M."/>
            <person name="Ambacheew D."/>
            <person name="Muzemil S."/>
            <person name="Studholme D.J."/>
        </authorList>
    </citation>
    <scope>NUCLEOTIDE SEQUENCE [LARGE SCALE GENOMIC DNA]</scope>
</reference>
<dbReference type="AlphaFoldDB" id="A0A426Y437"/>
<proteinExistence type="predicted"/>